<keyword evidence="1" id="KW-0418">Kinase</keyword>
<dbReference type="SUPFAM" id="SSF55874">
    <property type="entry name" value="ATPase domain of HSP90 chaperone/DNA topoisomerase II/histidine kinase"/>
    <property type="match status" value="1"/>
</dbReference>
<protein>
    <submittedName>
        <fullName evidence="4">ATP-binding protein</fullName>
    </submittedName>
</protein>
<feature type="region of interest" description="Disordered" evidence="2">
    <location>
        <begin position="1"/>
        <end position="42"/>
    </location>
</feature>
<reference evidence="4 5" key="1">
    <citation type="submission" date="2019-04" db="EMBL/GenBank/DDBJ databases">
        <title>Streptomyces oryziradicis sp. nov., a novel actinomycete isolated from rhizosphere soil of rice (Oryza sativa L.).</title>
        <authorList>
            <person name="Li C."/>
        </authorList>
    </citation>
    <scope>NUCLEOTIDE SEQUENCE [LARGE SCALE GENOMIC DNA]</scope>
    <source>
        <strain evidence="4 5">NEAU-C40</strain>
    </source>
</reference>
<keyword evidence="5" id="KW-1185">Reference proteome</keyword>
<keyword evidence="1" id="KW-0808">Transferase</keyword>
<evidence type="ECO:0000259" key="3">
    <source>
        <dbReference type="Pfam" id="PF13581"/>
    </source>
</evidence>
<dbReference type="InterPro" id="IPR003594">
    <property type="entry name" value="HATPase_dom"/>
</dbReference>
<dbReference type="Proteomes" id="UP000305778">
    <property type="component" value="Unassembled WGS sequence"/>
</dbReference>
<dbReference type="GO" id="GO:0004674">
    <property type="term" value="F:protein serine/threonine kinase activity"/>
    <property type="evidence" value="ECO:0007669"/>
    <property type="project" value="UniProtKB-KW"/>
</dbReference>
<gene>
    <name evidence="4" type="ORF">FCI23_01125</name>
</gene>
<dbReference type="EMBL" id="SUMC01000001">
    <property type="protein sequence ID" value="TKA13342.1"/>
    <property type="molecule type" value="Genomic_DNA"/>
</dbReference>
<dbReference type="CDD" id="cd16936">
    <property type="entry name" value="HATPase_RsbW-like"/>
    <property type="match status" value="1"/>
</dbReference>
<evidence type="ECO:0000256" key="2">
    <source>
        <dbReference type="SAM" id="MobiDB-lite"/>
    </source>
</evidence>
<keyword evidence="4" id="KW-0547">Nucleotide-binding</keyword>
<dbReference type="AlphaFoldDB" id="A0A4U0STE4"/>
<dbReference type="Gene3D" id="3.30.565.10">
    <property type="entry name" value="Histidine kinase-like ATPase, C-terminal domain"/>
    <property type="match status" value="1"/>
</dbReference>
<feature type="domain" description="Histidine kinase/HSP90-like ATPase" evidence="3">
    <location>
        <begin position="145"/>
        <end position="255"/>
    </location>
</feature>
<dbReference type="GO" id="GO:0005524">
    <property type="term" value="F:ATP binding"/>
    <property type="evidence" value="ECO:0007669"/>
    <property type="project" value="UniProtKB-KW"/>
</dbReference>
<evidence type="ECO:0000256" key="1">
    <source>
        <dbReference type="ARBA" id="ARBA00022527"/>
    </source>
</evidence>
<name>A0A4U0STE4_9ACTN</name>
<comment type="caution">
    <text evidence="4">The sequence shown here is derived from an EMBL/GenBank/DDBJ whole genome shotgun (WGS) entry which is preliminary data.</text>
</comment>
<dbReference type="Pfam" id="PF13581">
    <property type="entry name" value="HATPase_c_2"/>
    <property type="match status" value="1"/>
</dbReference>
<dbReference type="OrthoDB" id="4325132at2"/>
<accession>A0A4U0STE4</accession>
<evidence type="ECO:0000313" key="4">
    <source>
        <dbReference type="EMBL" id="TKA13342.1"/>
    </source>
</evidence>
<sequence>MRRRRRRFPLAPAGHGRPRGSGCCRPRRHIEGARSQGSQREPRLALQLAGIPGVTLAGAGNGGCQRRPRASRAGSWVSKASSISDIALKFRRVVTVRRRRMLKERSRVRATDEFGGAALPDPEADDVDAEREAAAHRASWTFSCDTSSVSGARHLACAQLANWGLDEQSDVTVLLISELVTNALRHAWGGPTLTLSIQDGMLHCEIEDANPALPPASPAHSRGEDEETGRGLQLVDLLSGSWGSGRSPAGKIVWFELPARPTS</sequence>
<dbReference type="InterPro" id="IPR036890">
    <property type="entry name" value="HATPase_C_sf"/>
</dbReference>
<keyword evidence="1" id="KW-0723">Serine/threonine-protein kinase</keyword>
<dbReference type="PANTHER" id="PTHR35526:SF3">
    <property type="entry name" value="ANTI-SIGMA-F FACTOR RSBW"/>
    <property type="match status" value="1"/>
</dbReference>
<proteinExistence type="predicted"/>
<dbReference type="InterPro" id="IPR050267">
    <property type="entry name" value="Anti-sigma-factor_SerPK"/>
</dbReference>
<dbReference type="PANTHER" id="PTHR35526">
    <property type="entry name" value="ANTI-SIGMA-F FACTOR RSBW-RELATED"/>
    <property type="match status" value="1"/>
</dbReference>
<organism evidence="4 5">
    <name type="scientific">Actinacidiphila oryziradicis</name>
    <dbReference type="NCBI Taxonomy" id="2571141"/>
    <lineage>
        <taxon>Bacteria</taxon>
        <taxon>Bacillati</taxon>
        <taxon>Actinomycetota</taxon>
        <taxon>Actinomycetes</taxon>
        <taxon>Kitasatosporales</taxon>
        <taxon>Streptomycetaceae</taxon>
        <taxon>Actinacidiphila</taxon>
    </lineage>
</organism>
<feature type="region of interest" description="Disordered" evidence="2">
    <location>
        <begin position="210"/>
        <end position="229"/>
    </location>
</feature>
<keyword evidence="4" id="KW-0067">ATP-binding</keyword>
<evidence type="ECO:0000313" key="5">
    <source>
        <dbReference type="Proteomes" id="UP000305778"/>
    </source>
</evidence>